<feature type="region of interest" description="Disordered" evidence="1">
    <location>
        <begin position="292"/>
        <end position="317"/>
    </location>
</feature>
<proteinExistence type="predicted"/>
<protein>
    <recommendedName>
        <fullName evidence="4">Retrotransposon gag domain-containing protein</fullName>
    </recommendedName>
</protein>
<dbReference type="PANTHER" id="PTHR34222">
    <property type="entry name" value="GAG_PRE-INTEGRS DOMAIN-CONTAINING PROTEIN"/>
    <property type="match status" value="1"/>
</dbReference>
<accession>A0AAQ3N4Q9</accession>
<dbReference type="AlphaFoldDB" id="A0AAQ3N4Q9"/>
<organism evidence="2 3">
    <name type="scientific">Vigna mungo</name>
    <name type="common">Black gram</name>
    <name type="synonym">Phaseolus mungo</name>
    <dbReference type="NCBI Taxonomy" id="3915"/>
    <lineage>
        <taxon>Eukaryota</taxon>
        <taxon>Viridiplantae</taxon>
        <taxon>Streptophyta</taxon>
        <taxon>Embryophyta</taxon>
        <taxon>Tracheophyta</taxon>
        <taxon>Spermatophyta</taxon>
        <taxon>Magnoliopsida</taxon>
        <taxon>eudicotyledons</taxon>
        <taxon>Gunneridae</taxon>
        <taxon>Pentapetalae</taxon>
        <taxon>rosids</taxon>
        <taxon>fabids</taxon>
        <taxon>Fabales</taxon>
        <taxon>Fabaceae</taxon>
        <taxon>Papilionoideae</taxon>
        <taxon>50 kb inversion clade</taxon>
        <taxon>NPAAA clade</taxon>
        <taxon>indigoferoid/millettioid clade</taxon>
        <taxon>Phaseoleae</taxon>
        <taxon>Vigna</taxon>
    </lineage>
</organism>
<reference evidence="2 3" key="1">
    <citation type="journal article" date="2023" name="Life. Sci Alliance">
        <title>Evolutionary insights into 3D genome organization and epigenetic landscape of Vigna mungo.</title>
        <authorList>
            <person name="Junaid A."/>
            <person name="Singh B."/>
            <person name="Bhatia S."/>
        </authorList>
    </citation>
    <scope>NUCLEOTIDE SEQUENCE [LARGE SCALE GENOMIC DNA]</scope>
    <source>
        <strain evidence="2">Urdbean</strain>
    </source>
</reference>
<dbReference type="PANTHER" id="PTHR34222:SF79">
    <property type="entry name" value="RETROVIRUS-RELATED POL POLYPROTEIN FROM TRANSPOSON TNT 1-94"/>
    <property type="match status" value="1"/>
</dbReference>
<dbReference type="Proteomes" id="UP001374535">
    <property type="component" value="Chromosome 7"/>
</dbReference>
<evidence type="ECO:0000313" key="3">
    <source>
        <dbReference type="Proteomes" id="UP001374535"/>
    </source>
</evidence>
<evidence type="ECO:0008006" key="4">
    <source>
        <dbReference type="Google" id="ProtNLM"/>
    </source>
</evidence>
<sequence>MSEEKSIPLGVPNDLPNIGSTSWLDGQNYLQWSQFILRILKSRSKLDHIHGGGPAPDDKNFSIWDKEDSLIMTWMWQPMAPEIRKNYMFHSSVKEIWDDLQSTFSLKKNLTATYDIKNMIFNTKQDSLSVSEYHGILNGLWMELNQIQTMKMCKTDVATLAEFIEGGKIFKFLQGLNHEYDPIRVQIFGREKLPPLSEVFFIVRGEETQRSVMLHGGISNTGSAMTIGKGVHKGTNVGGKTFERGTHGDYCSYCKRSGHTKEICFKLHERKNVLERMGNNKGPTKKWVNHTTSEREATNQSSLSQYNPPPPPPDLDMKAYKEKLERLEAMIESMSKPSGSCTLHKR</sequence>
<gene>
    <name evidence="2" type="ORF">V8G54_023084</name>
</gene>
<evidence type="ECO:0000313" key="2">
    <source>
        <dbReference type="EMBL" id="WVZ02278.1"/>
    </source>
</evidence>
<keyword evidence="3" id="KW-1185">Reference proteome</keyword>
<name>A0AAQ3N4Q9_VIGMU</name>
<evidence type="ECO:0000256" key="1">
    <source>
        <dbReference type="SAM" id="MobiDB-lite"/>
    </source>
</evidence>
<dbReference type="EMBL" id="CP144694">
    <property type="protein sequence ID" value="WVZ02278.1"/>
    <property type="molecule type" value="Genomic_DNA"/>
</dbReference>